<dbReference type="AlphaFoldDB" id="A0A0R3W1X4"/>
<evidence type="ECO:0000313" key="1">
    <source>
        <dbReference type="EMBL" id="VDK32319.1"/>
    </source>
</evidence>
<organism evidence="3">
    <name type="scientific">Taenia asiatica</name>
    <name type="common">Asian tapeworm</name>
    <dbReference type="NCBI Taxonomy" id="60517"/>
    <lineage>
        <taxon>Eukaryota</taxon>
        <taxon>Metazoa</taxon>
        <taxon>Spiralia</taxon>
        <taxon>Lophotrochozoa</taxon>
        <taxon>Platyhelminthes</taxon>
        <taxon>Cestoda</taxon>
        <taxon>Eucestoda</taxon>
        <taxon>Cyclophyllidea</taxon>
        <taxon>Taeniidae</taxon>
        <taxon>Taenia</taxon>
    </lineage>
</organism>
<protein>
    <submittedName>
        <fullName evidence="1 3">Uncharacterized protein</fullName>
    </submittedName>
</protein>
<name>A0A0R3W1X4_TAEAS</name>
<sequence length="107" mass="11330">MLYETNRAADTMDGVEVESHVEETELLVACAVDSCIDVSEASAVVAISVLMDAAVDCEWICVACVMDGARVMPIMDVFEVVMVSLILLCGSICNGCIDVAVCTANFT</sequence>
<dbReference type="Proteomes" id="UP000282613">
    <property type="component" value="Unassembled WGS sequence"/>
</dbReference>
<accession>A0A0R3W1X4</accession>
<dbReference type="WBParaSite" id="TASK_0000376801-mRNA-1">
    <property type="protein sequence ID" value="TASK_0000376801-mRNA-1"/>
    <property type="gene ID" value="TASK_0000376801"/>
</dbReference>
<keyword evidence="2" id="KW-1185">Reference proteome</keyword>
<proteinExistence type="predicted"/>
<dbReference type="EMBL" id="UYRS01018311">
    <property type="protein sequence ID" value="VDK32319.1"/>
    <property type="molecule type" value="Genomic_DNA"/>
</dbReference>
<reference evidence="3" key="1">
    <citation type="submission" date="2017-02" db="UniProtKB">
        <authorList>
            <consortium name="WormBaseParasite"/>
        </authorList>
    </citation>
    <scope>IDENTIFICATION</scope>
</reference>
<gene>
    <name evidence="1" type="ORF">TASK_LOCUS3769</name>
</gene>
<reference evidence="1 2" key="2">
    <citation type="submission" date="2018-11" db="EMBL/GenBank/DDBJ databases">
        <authorList>
            <consortium name="Pathogen Informatics"/>
        </authorList>
    </citation>
    <scope>NUCLEOTIDE SEQUENCE [LARGE SCALE GENOMIC DNA]</scope>
</reference>
<evidence type="ECO:0000313" key="2">
    <source>
        <dbReference type="Proteomes" id="UP000282613"/>
    </source>
</evidence>
<evidence type="ECO:0000313" key="3">
    <source>
        <dbReference type="WBParaSite" id="TASK_0000376801-mRNA-1"/>
    </source>
</evidence>